<dbReference type="eggNOG" id="KOG1267">
    <property type="taxonomic scope" value="Eukaryota"/>
</dbReference>
<evidence type="ECO:0000256" key="1">
    <source>
        <dbReference type="ARBA" id="ARBA00007692"/>
    </source>
</evidence>
<dbReference type="Gene3D" id="1.25.70.10">
    <property type="entry name" value="Transcription termination factor 3, mitochondrial"/>
    <property type="match status" value="1"/>
</dbReference>
<dbReference type="GO" id="GO:0003676">
    <property type="term" value="F:nucleic acid binding"/>
    <property type="evidence" value="ECO:0007669"/>
    <property type="project" value="InterPro"/>
</dbReference>
<dbReference type="InterPro" id="IPR038538">
    <property type="entry name" value="MTERF_sf"/>
</dbReference>
<dbReference type="KEGG" id="eus:EUTSA_v10023461mg"/>
<evidence type="ECO:0000256" key="3">
    <source>
        <dbReference type="ARBA" id="ARBA00022946"/>
    </source>
</evidence>
<dbReference type="Pfam" id="PF02536">
    <property type="entry name" value="mTERF"/>
    <property type="match status" value="1"/>
</dbReference>
<dbReference type="Gramene" id="ESQ29229">
    <property type="protein sequence ID" value="ESQ29229"/>
    <property type="gene ID" value="EUTSA_v10023461mg"/>
</dbReference>
<protein>
    <submittedName>
        <fullName evidence="4">Uncharacterized protein</fullName>
    </submittedName>
</protein>
<dbReference type="PANTHER" id="PTHR13068:SF155">
    <property type="entry name" value="MITOCHONDRIAL TRANSCRIPTION TERMINATION FACTOR FAMILY PROTEIN"/>
    <property type="match status" value="1"/>
</dbReference>
<name>V4KDM7_EUTSA</name>
<dbReference type="InterPro" id="IPR003690">
    <property type="entry name" value="MTERF"/>
</dbReference>
<proteinExistence type="inferred from homology"/>
<dbReference type="EMBL" id="KI517881">
    <property type="protein sequence ID" value="ESQ29229.1"/>
    <property type="molecule type" value="Genomic_DNA"/>
</dbReference>
<dbReference type="Proteomes" id="UP000030689">
    <property type="component" value="Unassembled WGS sequence"/>
</dbReference>
<accession>V4KDM7</accession>
<dbReference type="SMART" id="SM00733">
    <property type="entry name" value="Mterf"/>
    <property type="match status" value="7"/>
</dbReference>
<gene>
    <name evidence="4" type="ORF">EUTSA_v10023461mg</name>
</gene>
<dbReference type="PANTHER" id="PTHR13068">
    <property type="entry name" value="CGI-12 PROTEIN-RELATED"/>
    <property type="match status" value="1"/>
</dbReference>
<keyword evidence="3" id="KW-0809">Transit peptide</keyword>
<keyword evidence="2" id="KW-0804">Transcription</keyword>
<evidence type="ECO:0000313" key="4">
    <source>
        <dbReference type="EMBL" id="ESQ29229.1"/>
    </source>
</evidence>
<dbReference type="OMA" id="LVCTDHA"/>
<evidence type="ECO:0000256" key="2">
    <source>
        <dbReference type="ARBA" id="ARBA00022472"/>
    </source>
</evidence>
<keyword evidence="2" id="KW-0805">Transcription regulation</keyword>
<organism evidence="4 5">
    <name type="scientific">Eutrema salsugineum</name>
    <name type="common">Saltwater cress</name>
    <name type="synonym">Sisymbrium salsugineum</name>
    <dbReference type="NCBI Taxonomy" id="72664"/>
    <lineage>
        <taxon>Eukaryota</taxon>
        <taxon>Viridiplantae</taxon>
        <taxon>Streptophyta</taxon>
        <taxon>Embryophyta</taxon>
        <taxon>Tracheophyta</taxon>
        <taxon>Spermatophyta</taxon>
        <taxon>Magnoliopsida</taxon>
        <taxon>eudicotyledons</taxon>
        <taxon>Gunneridae</taxon>
        <taxon>Pentapetalae</taxon>
        <taxon>rosids</taxon>
        <taxon>malvids</taxon>
        <taxon>Brassicales</taxon>
        <taxon>Brassicaceae</taxon>
        <taxon>Eutremeae</taxon>
        <taxon>Eutrema</taxon>
    </lineage>
</organism>
<sequence>MYSLILHGRRTLELQIWRNLRVSVTLLQNASAFSNPFSSARAAQDGRKEKTFTVSYLVDSLGLARKLADSICRKVSSQSKGDPDSVLTLLRSHGFTDPQISRIITVYPRFLMLNAEESLGPKLQFLQSRGATSSELTEIVSKVPKILGIKKDKAFSVYYDFIKEIIEADKSSKYVKLCHSSPEGSAQENKLRNVLALRELGVPQKLLFSMLISNFQSVSGKERFEESVKKVLDMGFDPTTLKFVHALHAVYQMSDKTIEEKVNVYKRLGFDVEDVWEMFKKCPNILALSEQKILNSTETILGLGFCRDEVAMMVKCYPQCIRYSAESVKKKTEFVVKKMNWPLKAVALFPQVLGYSMEKRIIPRCNVIKALMPKGLLGTELPSMPCVLACTDQAFLNKYLMKHNDDELVRELMAIFTKAPASYVVKHNDKLDKELVTELMAIFTKDRVS</sequence>
<dbReference type="AlphaFoldDB" id="V4KDM7"/>
<comment type="similarity">
    <text evidence="1">Belongs to the mTERF family.</text>
</comment>
<keyword evidence="5" id="KW-1185">Reference proteome</keyword>
<keyword evidence="2" id="KW-0806">Transcription termination</keyword>
<dbReference type="GO" id="GO:0005737">
    <property type="term" value="C:cytoplasm"/>
    <property type="evidence" value="ECO:0007669"/>
    <property type="project" value="UniProtKB-ARBA"/>
</dbReference>
<dbReference type="GO" id="GO:0006353">
    <property type="term" value="P:DNA-templated transcription termination"/>
    <property type="evidence" value="ECO:0007669"/>
    <property type="project" value="UniProtKB-KW"/>
</dbReference>
<reference evidence="4 5" key="1">
    <citation type="journal article" date="2013" name="Front. Plant Sci.">
        <title>The Reference Genome of the Halophytic Plant Eutrema salsugineum.</title>
        <authorList>
            <person name="Yang R."/>
            <person name="Jarvis D.E."/>
            <person name="Chen H."/>
            <person name="Beilstein M.A."/>
            <person name="Grimwood J."/>
            <person name="Jenkins J."/>
            <person name="Shu S."/>
            <person name="Prochnik S."/>
            <person name="Xin M."/>
            <person name="Ma C."/>
            <person name="Schmutz J."/>
            <person name="Wing R.A."/>
            <person name="Mitchell-Olds T."/>
            <person name="Schumaker K.S."/>
            <person name="Wang X."/>
        </authorList>
    </citation>
    <scope>NUCLEOTIDE SEQUENCE [LARGE SCALE GENOMIC DNA]</scope>
</reference>
<evidence type="ECO:0000313" key="5">
    <source>
        <dbReference type="Proteomes" id="UP000030689"/>
    </source>
</evidence>